<accession>A0A918P079</accession>
<keyword evidence="2" id="KW-1185">Reference proteome</keyword>
<dbReference type="Proteomes" id="UP000645257">
    <property type="component" value="Unassembled WGS sequence"/>
</dbReference>
<evidence type="ECO:0000313" key="1">
    <source>
        <dbReference type="EMBL" id="GGY10756.1"/>
    </source>
</evidence>
<organism evidence="1 2">
    <name type="scientific">Paludibacterium paludis</name>
    <dbReference type="NCBI Taxonomy" id="1225769"/>
    <lineage>
        <taxon>Bacteria</taxon>
        <taxon>Pseudomonadati</taxon>
        <taxon>Pseudomonadota</taxon>
        <taxon>Betaproteobacteria</taxon>
        <taxon>Neisseriales</taxon>
        <taxon>Chromobacteriaceae</taxon>
        <taxon>Paludibacterium</taxon>
    </lineage>
</organism>
<protein>
    <submittedName>
        <fullName evidence="1">Uncharacterized protein</fullName>
    </submittedName>
</protein>
<dbReference type="RefSeq" id="WP_189532254.1">
    <property type="nucleotide sequence ID" value="NZ_BMYX01000005.1"/>
</dbReference>
<name>A0A918P079_9NEIS</name>
<evidence type="ECO:0000313" key="2">
    <source>
        <dbReference type="Proteomes" id="UP000645257"/>
    </source>
</evidence>
<proteinExistence type="predicted"/>
<comment type="caution">
    <text evidence="1">The sequence shown here is derived from an EMBL/GenBank/DDBJ whole genome shotgun (WGS) entry which is preliminary data.</text>
</comment>
<gene>
    <name evidence="1" type="ORF">GCM10011289_11920</name>
</gene>
<reference evidence="1" key="2">
    <citation type="submission" date="2020-09" db="EMBL/GenBank/DDBJ databases">
        <authorList>
            <person name="Sun Q."/>
            <person name="Kim S."/>
        </authorList>
    </citation>
    <scope>NUCLEOTIDE SEQUENCE</scope>
    <source>
        <strain evidence="1">KCTC 32182</strain>
    </source>
</reference>
<dbReference type="EMBL" id="BMYX01000005">
    <property type="protein sequence ID" value="GGY10756.1"/>
    <property type="molecule type" value="Genomic_DNA"/>
</dbReference>
<dbReference type="AlphaFoldDB" id="A0A918P079"/>
<sequence>MTTDVLIGLEIGTPPFNPIVYDSSDNPIFKKPFNRAHLITLPANQINLLPHRDESLL</sequence>
<reference evidence="1" key="1">
    <citation type="journal article" date="2014" name="Int. J. Syst. Evol. Microbiol.">
        <title>Complete genome sequence of Corynebacterium casei LMG S-19264T (=DSM 44701T), isolated from a smear-ripened cheese.</title>
        <authorList>
            <consortium name="US DOE Joint Genome Institute (JGI-PGF)"/>
            <person name="Walter F."/>
            <person name="Albersmeier A."/>
            <person name="Kalinowski J."/>
            <person name="Ruckert C."/>
        </authorList>
    </citation>
    <scope>NUCLEOTIDE SEQUENCE</scope>
    <source>
        <strain evidence="1">KCTC 32182</strain>
    </source>
</reference>